<reference evidence="1" key="1">
    <citation type="journal article" date="2021" name="New Phytol.">
        <title>Evolutionary innovations through gain and loss of genes in the ectomycorrhizal Boletales.</title>
        <authorList>
            <person name="Wu G."/>
            <person name="Miyauchi S."/>
            <person name="Morin E."/>
            <person name="Kuo A."/>
            <person name="Drula E."/>
            <person name="Varga T."/>
            <person name="Kohler A."/>
            <person name="Feng B."/>
            <person name="Cao Y."/>
            <person name="Lipzen A."/>
            <person name="Daum C."/>
            <person name="Hundley H."/>
            <person name="Pangilinan J."/>
            <person name="Johnson J."/>
            <person name="Barry K."/>
            <person name="LaButti K."/>
            <person name="Ng V."/>
            <person name="Ahrendt S."/>
            <person name="Min B."/>
            <person name="Choi I.G."/>
            <person name="Park H."/>
            <person name="Plett J.M."/>
            <person name="Magnuson J."/>
            <person name="Spatafora J.W."/>
            <person name="Nagy L.G."/>
            <person name="Henrissat B."/>
            <person name="Grigoriev I.V."/>
            <person name="Yang Z.L."/>
            <person name="Xu J."/>
            <person name="Martin F.M."/>
        </authorList>
    </citation>
    <scope>NUCLEOTIDE SEQUENCE</scope>
    <source>
        <strain evidence="1">KKN 215</strain>
    </source>
</reference>
<comment type="caution">
    <text evidence="1">The sequence shown here is derived from an EMBL/GenBank/DDBJ whole genome shotgun (WGS) entry which is preliminary data.</text>
</comment>
<gene>
    <name evidence="1" type="ORF">BXZ70DRAFT_485509</name>
</gene>
<dbReference type="AlphaFoldDB" id="A0A8K0XLN0"/>
<evidence type="ECO:0000313" key="1">
    <source>
        <dbReference type="EMBL" id="KAH8091407.1"/>
    </source>
</evidence>
<dbReference type="OrthoDB" id="2788229at2759"/>
<organism evidence="1 2">
    <name type="scientific">Cristinia sonorae</name>
    <dbReference type="NCBI Taxonomy" id="1940300"/>
    <lineage>
        <taxon>Eukaryota</taxon>
        <taxon>Fungi</taxon>
        <taxon>Dikarya</taxon>
        <taxon>Basidiomycota</taxon>
        <taxon>Agaricomycotina</taxon>
        <taxon>Agaricomycetes</taxon>
        <taxon>Agaricomycetidae</taxon>
        <taxon>Agaricales</taxon>
        <taxon>Pleurotineae</taxon>
        <taxon>Stephanosporaceae</taxon>
        <taxon>Cristinia</taxon>
    </lineage>
</organism>
<accession>A0A8K0XLN0</accession>
<dbReference type="EMBL" id="JAEVFJ010000036">
    <property type="protein sequence ID" value="KAH8091407.1"/>
    <property type="molecule type" value="Genomic_DNA"/>
</dbReference>
<sequence length="426" mass="48717">MSRLETQWDPPFDAPHLPIEIWESIIDVLAADPARTEEDEALNAHLLECSLVCRAWVPRCRYHLCNKVTLRSVDGLTSLIRYLTSSPDFPARVYSLCIAANGYYDEDQSWISQVPVRVPRLQNLRELELSYVDLRDQNVQFWKFLTLMSADRLRLRRVNYSLHSQLSRIVAAVQPVSLSFDQVWFVEDSIPGRPLLSCGTRFHRLETVEGSFDKWTSILDLVEGWTISGPSLSSVQFTDRASVADPSELWEDQFPNKTIWRGVSDMFQSPCCDSDSDGPLPAKVAVETGWEGSVRLLRTTPTTTTASERRRKLELEFRWDVPDYIGLVLPLISHCQFHEIVLMTDPVTSETSQPHHRFHAFDENLSHPSLATEDGKVRVIPAEETDSQYYKDRCPAEMILRVFPTCAARGILEVRCHDWECGVHPV</sequence>
<evidence type="ECO:0008006" key="3">
    <source>
        <dbReference type="Google" id="ProtNLM"/>
    </source>
</evidence>
<protein>
    <recommendedName>
        <fullName evidence="3">F-box domain-containing protein</fullName>
    </recommendedName>
</protein>
<proteinExistence type="predicted"/>
<dbReference type="Proteomes" id="UP000813824">
    <property type="component" value="Unassembled WGS sequence"/>
</dbReference>
<keyword evidence="2" id="KW-1185">Reference proteome</keyword>
<evidence type="ECO:0000313" key="2">
    <source>
        <dbReference type="Proteomes" id="UP000813824"/>
    </source>
</evidence>
<name>A0A8K0XLN0_9AGAR</name>